<evidence type="ECO:0000313" key="1">
    <source>
        <dbReference type="EMBL" id="WWD18048.1"/>
    </source>
</evidence>
<proteinExistence type="predicted"/>
<dbReference type="GO" id="GO:0005737">
    <property type="term" value="C:cytoplasm"/>
    <property type="evidence" value="ECO:0007669"/>
    <property type="project" value="TreeGrafter"/>
</dbReference>
<dbReference type="Pfam" id="PF00300">
    <property type="entry name" value="His_Phos_1"/>
    <property type="match status" value="1"/>
</dbReference>
<dbReference type="RefSeq" id="XP_031861217.1">
    <property type="nucleotide sequence ID" value="XM_032004352.1"/>
</dbReference>
<gene>
    <name evidence="1" type="ORF">CI109_102495</name>
</gene>
<accession>A0A5M6C525</accession>
<dbReference type="Gene3D" id="3.40.50.1240">
    <property type="entry name" value="Phosphoglycerate mutase-like"/>
    <property type="match status" value="1"/>
</dbReference>
<organism evidence="1 2">
    <name type="scientific">Kwoniella shandongensis</name>
    <dbReference type="NCBI Taxonomy" id="1734106"/>
    <lineage>
        <taxon>Eukaryota</taxon>
        <taxon>Fungi</taxon>
        <taxon>Dikarya</taxon>
        <taxon>Basidiomycota</taxon>
        <taxon>Agaricomycotina</taxon>
        <taxon>Tremellomycetes</taxon>
        <taxon>Tremellales</taxon>
        <taxon>Cryptococcaceae</taxon>
        <taxon>Kwoniella</taxon>
    </lineage>
</organism>
<reference evidence="1" key="2">
    <citation type="submission" date="2024-01" db="EMBL/GenBank/DDBJ databases">
        <title>Comparative genomics of Cryptococcus and Kwoniella reveals pathogenesis evolution and contrasting modes of karyotype evolution via chromosome fusion or intercentromeric recombination.</title>
        <authorList>
            <person name="Coelho M.A."/>
            <person name="David-Palma M."/>
            <person name="Shea T."/>
            <person name="Bowers K."/>
            <person name="McGinley-Smith S."/>
            <person name="Mohammad A.W."/>
            <person name="Gnirke A."/>
            <person name="Yurkov A.M."/>
            <person name="Nowrousian M."/>
            <person name="Sun S."/>
            <person name="Cuomo C.A."/>
            <person name="Heitman J."/>
        </authorList>
    </citation>
    <scope>NUCLEOTIDE SEQUENCE</scope>
    <source>
        <strain evidence="1">CBS 12478</strain>
    </source>
</reference>
<reference evidence="1" key="1">
    <citation type="submission" date="2017-08" db="EMBL/GenBank/DDBJ databases">
        <authorList>
            <person name="Cuomo C."/>
            <person name="Billmyre B."/>
            <person name="Heitman J."/>
        </authorList>
    </citation>
    <scope>NUCLEOTIDE SEQUENCE</scope>
    <source>
        <strain evidence="1">CBS 12478</strain>
    </source>
</reference>
<keyword evidence="2" id="KW-1185">Reference proteome</keyword>
<dbReference type="InterPro" id="IPR050275">
    <property type="entry name" value="PGM_Phosphatase"/>
</dbReference>
<dbReference type="Proteomes" id="UP000322225">
    <property type="component" value="Chromosome 4"/>
</dbReference>
<dbReference type="AlphaFoldDB" id="A0A5M6C525"/>
<dbReference type="CDD" id="cd07067">
    <property type="entry name" value="HP_PGM_like"/>
    <property type="match status" value="1"/>
</dbReference>
<sequence length="288" mass="31713">MVKYIYTYLDEFFDLSDWNDDIKGPFGLRPPPGDWAEFKARIKELDDACAEGERVKVIYAARHGQAEHNAVMERYNCTGHEAEQYANLLDPYLTVLGRSQAAATASAVQREAKRGMPLPEKWFVSPLKRAGETCGIEWGWLFGDDTSKSGGVDAAAAAAGGDLGHGVPASVVENIREHLHVHICDSRVSVTELKTEFPSFAFPDDMSDLDTIWKSGKERDRETEEELVARCGKGIAEVLHLSEGSTYVSVTAHSGAMRGIYKSLGVPARPLVVGEMNVLVLRVKEVQE</sequence>
<dbReference type="EMBL" id="CP144054">
    <property type="protein sequence ID" value="WWD18048.1"/>
    <property type="molecule type" value="Genomic_DNA"/>
</dbReference>
<evidence type="ECO:0000313" key="2">
    <source>
        <dbReference type="Proteomes" id="UP000322225"/>
    </source>
</evidence>
<dbReference type="OrthoDB" id="496981at2759"/>
<dbReference type="KEGG" id="ksn:43588485"/>
<dbReference type="GeneID" id="43588485"/>
<dbReference type="SMART" id="SM00855">
    <property type="entry name" value="PGAM"/>
    <property type="match status" value="1"/>
</dbReference>
<dbReference type="InterPro" id="IPR013078">
    <property type="entry name" value="His_Pase_superF_clade-1"/>
</dbReference>
<dbReference type="PANTHER" id="PTHR48100:SF1">
    <property type="entry name" value="HISTIDINE PHOSPHATASE FAMILY PROTEIN-RELATED"/>
    <property type="match status" value="1"/>
</dbReference>
<dbReference type="SUPFAM" id="SSF53254">
    <property type="entry name" value="Phosphoglycerate mutase-like"/>
    <property type="match status" value="1"/>
</dbReference>
<protein>
    <submittedName>
        <fullName evidence="1">Uncharacterized protein</fullName>
    </submittedName>
</protein>
<name>A0A5M6C525_9TREE</name>
<dbReference type="PANTHER" id="PTHR48100">
    <property type="entry name" value="BROAD-SPECIFICITY PHOSPHATASE YOR283W-RELATED"/>
    <property type="match status" value="1"/>
</dbReference>
<dbReference type="InterPro" id="IPR029033">
    <property type="entry name" value="His_PPase_superfam"/>
</dbReference>
<dbReference type="GO" id="GO:0016791">
    <property type="term" value="F:phosphatase activity"/>
    <property type="evidence" value="ECO:0007669"/>
    <property type="project" value="TreeGrafter"/>
</dbReference>